<dbReference type="PANTHER" id="PTHR10509:SF14">
    <property type="entry name" value="CAFFEOYL-COA O-METHYLTRANSFERASE 3-RELATED"/>
    <property type="match status" value="1"/>
</dbReference>
<keyword evidence="4" id="KW-0479">Metal-binding</keyword>
<dbReference type="InterPro" id="IPR050362">
    <property type="entry name" value="Cation-dep_OMT"/>
</dbReference>
<dbReference type="GO" id="GO:0008757">
    <property type="term" value="F:S-adenosylmethionine-dependent methyltransferase activity"/>
    <property type="evidence" value="ECO:0007669"/>
    <property type="project" value="TreeGrafter"/>
</dbReference>
<dbReference type="SUPFAM" id="SSF53335">
    <property type="entry name" value="S-adenosyl-L-methionine-dependent methyltransferases"/>
    <property type="match status" value="1"/>
</dbReference>
<dbReference type="AlphaFoldDB" id="A0A1I0MZI2"/>
<comment type="function">
    <text evidence="4">Catalyzes the methylation of 5-hydroxyuridine (ho5U) to form 5-methoxyuridine (mo5U) at position 34 in tRNAs.</text>
</comment>
<dbReference type="InterPro" id="IPR002935">
    <property type="entry name" value="SAM_O-MeTrfase"/>
</dbReference>
<dbReference type="InterPro" id="IPR043675">
    <property type="entry name" value="TrmR_methyltr"/>
</dbReference>
<dbReference type="OrthoDB" id="9799672at2"/>
<dbReference type="EC" id="2.1.1.-" evidence="4"/>
<keyword evidence="2 4" id="KW-0808">Transferase</keyword>
<dbReference type="PANTHER" id="PTHR10509">
    <property type="entry name" value="O-METHYLTRANSFERASE-RELATED"/>
    <property type="match status" value="1"/>
</dbReference>
<dbReference type="Gene3D" id="3.40.50.150">
    <property type="entry name" value="Vaccinia Virus protein VP39"/>
    <property type="match status" value="1"/>
</dbReference>
<feature type="binding site" evidence="4">
    <location>
        <position position="157"/>
    </location>
    <ligand>
        <name>Mg(2+)</name>
        <dbReference type="ChEBI" id="CHEBI:18420"/>
    </ligand>
</feature>
<protein>
    <recommendedName>
        <fullName evidence="4">tRNA 5-hydroxyuridine methyltransferase</fullName>
        <ecNumber evidence="4">2.1.1.-</ecNumber>
    </recommendedName>
    <alternativeName>
        <fullName evidence="4">ho5U methyltransferase</fullName>
    </alternativeName>
</protein>
<comment type="similarity">
    <text evidence="4">Belongs to the class I-like SAM-binding methyltransferase superfamily. Cation-dependent O-methyltransferase family.</text>
</comment>
<dbReference type="InterPro" id="IPR029063">
    <property type="entry name" value="SAM-dependent_MTases_sf"/>
</dbReference>
<evidence type="ECO:0000256" key="1">
    <source>
        <dbReference type="ARBA" id="ARBA00022603"/>
    </source>
</evidence>
<comment type="catalytic activity">
    <reaction evidence="4">
        <text>5-hydroxyuridine(34) in tRNA + S-adenosyl-L-methionine = 5-methoxyuridine(34) in tRNA + S-adenosyl-L-homocysteine + H(+)</text>
        <dbReference type="Rhea" id="RHEA:60524"/>
        <dbReference type="Rhea" id="RHEA-COMP:13381"/>
        <dbReference type="Rhea" id="RHEA-COMP:15591"/>
        <dbReference type="ChEBI" id="CHEBI:15378"/>
        <dbReference type="ChEBI" id="CHEBI:57856"/>
        <dbReference type="ChEBI" id="CHEBI:59789"/>
        <dbReference type="ChEBI" id="CHEBI:136877"/>
        <dbReference type="ChEBI" id="CHEBI:143860"/>
    </reaction>
</comment>
<proteinExistence type="inferred from homology"/>
<keyword evidence="4" id="KW-0819">tRNA processing</keyword>
<dbReference type="GO" id="GO:0000287">
    <property type="term" value="F:magnesium ion binding"/>
    <property type="evidence" value="ECO:0007669"/>
    <property type="project" value="UniProtKB-UniRule"/>
</dbReference>
<dbReference type="STRING" id="99656.SAMN05421659_102276"/>
<organism evidence="5 6">
    <name type="scientific">[Clostridium] fimetarium</name>
    <dbReference type="NCBI Taxonomy" id="99656"/>
    <lineage>
        <taxon>Bacteria</taxon>
        <taxon>Bacillati</taxon>
        <taxon>Bacillota</taxon>
        <taxon>Clostridia</taxon>
        <taxon>Lachnospirales</taxon>
        <taxon>Lachnospiraceae</taxon>
    </lineage>
</organism>
<dbReference type="GO" id="GO:0030488">
    <property type="term" value="P:tRNA methylation"/>
    <property type="evidence" value="ECO:0007669"/>
    <property type="project" value="UniProtKB-UniRule"/>
</dbReference>
<keyword evidence="1 4" id="KW-0489">Methyltransferase</keyword>
<feature type="binding site" evidence="4">
    <location>
        <begin position="113"/>
        <end position="114"/>
    </location>
    <ligand>
        <name>S-adenosyl-L-methionine</name>
        <dbReference type="ChEBI" id="CHEBI:59789"/>
    </ligand>
</feature>
<dbReference type="GO" id="GO:0016300">
    <property type="term" value="F:tRNA (uridine) methyltransferase activity"/>
    <property type="evidence" value="ECO:0007669"/>
    <property type="project" value="UniProtKB-UniRule"/>
</dbReference>
<evidence type="ECO:0000256" key="4">
    <source>
        <dbReference type="HAMAP-Rule" id="MF_02217"/>
    </source>
</evidence>
<dbReference type="EMBL" id="FOJI01000002">
    <property type="protein sequence ID" value="SEV94236.1"/>
    <property type="molecule type" value="Genomic_DNA"/>
</dbReference>
<dbReference type="RefSeq" id="WP_092450713.1">
    <property type="nucleotide sequence ID" value="NZ_FOJI01000002.1"/>
</dbReference>
<feature type="binding site" evidence="4">
    <location>
        <position position="131"/>
    </location>
    <ligand>
        <name>S-adenosyl-L-methionine</name>
        <dbReference type="ChEBI" id="CHEBI:59789"/>
    </ligand>
</feature>
<dbReference type="Proteomes" id="UP000199701">
    <property type="component" value="Unassembled WGS sequence"/>
</dbReference>
<evidence type="ECO:0000313" key="6">
    <source>
        <dbReference type="Proteomes" id="UP000199701"/>
    </source>
</evidence>
<dbReference type="PROSITE" id="PS51682">
    <property type="entry name" value="SAM_OMT_I"/>
    <property type="match status" value="1"/>
</dbReference>
<feature type="binding site" evidence="4">
    <location>
        <position position="37"/>
    </location>
    <ligand>
        <name>S-adenosyl-L-methionine</name>
        <dbReference type="ChEBI" id="CHEBI:59789"/>
    </ligand>
</feature>
<keyword evidence="3 4" id="KW-0949">S-adenosyl-L-methionine</keyword>
<feature type="binding site" evidence="4">
    <location>
        <position position="131"/>
    </location>
    <ligand>
        <name>Mg(2+)</name>
        <dbReference type="ChEBI" id="CHEBI:18420"/>
    </ligand>
</feature>
<feature type="binding site" evidence="4">
    <location>
        <position position="85"/>
    </location>
    <ligand>
        <name>S-adenosyl-L-methionine</name>
        <dbReference type="ChEBI" id="CHEBI:59789"/>
    </ligand>
</feature>
<reference evidence="5 6" key="1">
    <citation type="submission" date="2016-10" db="EMBL/GenBank/DDBJ databases">
        <authorList>
            <person name="de Groot N.N."/>
        </authorList>
    </citation>
    <scope>NUCLEOTIDE SEQUENCE [LARGE SCALE GENOMIC DNA]</scope>
    <source>
        <strain evidence="5 6">DSM 9179</strain>
    </source>
</reference>
<keyword evidence="6" id="KW-1185">Reference proteome</keyword>
<dbReference type="Pfam" id="PF01596">
    <property type="entry name" value="Methyltransf_3"/>
    <property type="match status" value="1"/>
</dbReference>
<sequence>MIVNERIVAYINSLDIGNSDVCNEIEKQAIADRVPIIRKEMGNLLKVLIALKQPSRILEIGAAVGYSSILMSENMSDNCTITTIENYEKRIPIAKANFNKAGKEDVITLLEGDAIEVMSGLEPGFDFIFMDAAKGQYINFLPEVMRLLAPGGLLISDNVLQEGDIVESRYGVTRRNRTIHTRMREYLYTITHMDELITSVVPIGDGITLSVKKSNVALKIKKGGK</sequence>
<dbReference type="GO" id="GO:0008171">
    <property type="term" value="F:O-methyltransferase activity"/>
    <property type="evidence" value="ECO:0007669"/>
    <property type="project" value="InterPro"/>
</dbReference>
<evidence type="ECO:0000256" key="3">
    <source>
        <dbReference type="ARBA" id="ARBA00022691"/>
    </source>
</evidence>
<comment type="subunit">
    <text evidence="4">Homodimer.</text>
</comment>
<keyword evidence="4" id="KW-0460">Magnesium</keyword>
<feature type="binding site" evidence="4">
    <location>
        <position position="158"/>
    </location>
    <ligand>
        <name>Mg(2+)</name>
        <dbReference type="ChEBI" id="CHEBI:18420"/>
    </ligand>
</feature>
<evidence type="ECO:0000256" key="2">
    <source>
        <dbReference type="ARBA" id="ARBA00022679"/>
    </source>
</evidence>
<accession>A0A1I0MZI2</accession>
<evidence type="ECO:0000313" key="5">
    <source>
        <dbReference type="EMBL" id="SEV94236.1"/>
    </source>
</evidence>
<feature type="binding site" evidence="4">
    <location>
        <position position="67"/>
    </location>
    <ligand>
        <name>S-adenosyl-L-methionine</name>
        <dbReference type="ChEBI" id="CHEBI:59789"/>
    </ligand>
</feature>
<dbReference type="HAMAP" id="MF_02217">
    <property type="entry name" value="TrmR_methyltr"/>
    <property type="match status" value="1"/>
</dbReference>
<dbReference type="CDD" id="cd02440">
    <property type="entry name" value="AdoMet_MTases"/>
    <property type="match status" value="1"/>
</dbReference>
<gene>
    <name evidence="4" type="primary">trmR</name>
    <name evidence="5" type="ORF">SAMN05421659_102276</name>
</gene>
<name>A0A1I0MZI2_9FIRM</name>